<evidence type="ECO:0000313" key="2">
    <source>
        <dbReference type="EMBL" id="CCI42340.1"/>
    </source>
</evidence>
<evidence type="ECO:0000313" key="3">
    <source>
        <dbReference type="Proteomes" id="UP000053237"/>
    </source>
</evidence>
<name>A0A024G662_9STRA</name>
<dbReference type="EMBL" id="CAIX01000032">
    <property type="protein sequence ID" value="CCI42340.1"/>
    <property type="molecule type" value="Genomic_DNA"/>
</dbReference>
<reference evidence="2 3" key="1">
    <citation type="submission" date="2012-05" db="EMBL/GenBank/DDBJ databases">
        <title>Recombination and specialization in a pathogen metapopulation.</title>
        <authorList>
            <person name="Gardiner A."/>
            <person name="Kemen E."/>
            <person name="Schultz-Larsen T."/>
            <person name="MacLean D."/>
            <person name="Van Oosterhout C."/>
            <person name="Jones J.D.G."/>
        </authorList>
    </citation>
    <scope>NUCLEOTIDE SEQUENCE [LARGE SCALE GENOMIC DNA]</scope>
    <source>
        <strain evidence="2 3">Ac Nc2</strain>
    </source>
</reference>
<gene>
    <name evidence="2" type="ORF">BN9_031240</name>
</gene>
<proteinExistence type="predicted"/>
<organism evidence="2 3">
    <name type="scientific">Albugo candida</name>
    <dbReference type="NCBI Taxonomy" id="65357"/>
    <lineage>
        <taxon>Eukaryota</taxon>
        <taxon>Sar</taxon>
        <taxon>Stramenopiles</taxon>
        <taxon>Oomycota</taxon>
        <taxon>Peronosporomycetes</taxon>
        <taxon>Albuginales</taxon>
        <taxon>Albuginaceae</taxon>
        <taxon>Albugo</taxon>
    </lineage>
</organism>
<comment type="caution">
    <text evidence="2">The sequence shown here is derived from an EMBL/GenBank/DDBJ whole genome shotgun (WGS) entry which is preliminary data.</text>
</comment>
<evidence type="ECO:0000256" key="1">
    <source>
        <dbReference type="SAM" id="MobiDB-lite"/>
    </source>
</evidence>
<feature type="region of interest" description="Disordered" evidence="1">
    <location>
        <begin position="429"/>
        <end position="469"/>
    </location>
</feature>
<sequence>MAPKNDRQNLFETHYDDLLLTFGPTCIEKKHLIQTFLVPTSAKADFDRVQRMTALHCRFRRFHQIHIAARIRTSGTRKERSANIAGYHGINMKCDELMLSTDKARATTIGESSEEHEKDIWEVVSEDPRGLSGMGDRLLHLLQRWNIENLILILGQHDASLSCRLMSGFEIYRQGLECAKRTLEEFLVAQLNTADTAKLEIIETPRIENEDNVPQELTHNIGRPPETTVRVNNIASKYAKSVPPKRNASAHPKISSCHSTEGLTNSNIHTEWIGITLAEWVELQSTRQYTKEFHLLLMCLVCVTDRSISFDSFTKTHLTNEMSVSFELLDLNVPDDLKWIRCLEVLHQIYRDASFVQKLHGSMLNSTQEQFIRAIFQISSFNEQSMLLISSPCVKVYRWFERLVKQFNEQNMLFVDNPEKRDACKKHENINGPKITNRMKSAEGKRGQRVNGDSKTVHPAAGKGSKDSSLLAPVAQLQQSRAQQPAVASVDLDTSMALKASRFLLINDSGRLLKR</sequence>
<keyword evidence="3" id="KW-1185">Reference proteome</keyword>
<dbReference type="AlphaFoldDB" id="A0A024G662"/>
<accession>A0A024G662</accession>
<dbReference type="Proteomes" id="UP000053237">
    <property type="component" value="Unassembled WGS sequence"/>
</dbReference>
<protein>
    <submittedName>
        <fullName evidence="2">Uncharacterized protein</fullName>
    </submittedName>
</protein>
<dbReference type="OrthoDB" id="69641at2759"/>
<dbReference type="STRING" id="65357.A0A024G662"/>
<dbReference type="InParanoid" id="A0A024G662"/>